<evidence type="ECO:0000256" key="1">
    <source>
        <dbReference type="SAM" id="MobiDB-lite"/>
    </source>
</evidence>
<dbReference type="EMBL" id="BONP01000004">
    <property type="protein sequence ID" value="GIG39280.1"/>
    <property type="molecule type" value="Genomic_DNA"/>
</dbReference>
<evidence type="ECO:0000313" key="2">
    <source>
        <dbReference type="EMBL" id="GIG39280.1"/>
    </source>
</evidence>
<sequence>MGGPGSTASVTAGAYNFSTAVPGQQPSLVYAPAGTGTTPFGVALYLDDVFATAPEEAVTAGMFTLWKTPDGDKRPGLPWKVVVSPDVWTFDDSPVRPALHDGFLDFLVALENADGSAGTHALKPGRLRLVQAYLAQALPQTFAESLFLRYGLDPAARCVDLLPGTRLRLEYQAHQALDPQQNPLNGFVGSGSTVVDVGLVGGTADLTLGPYLALQQGLSVAPNTGGAGGTVDLVGAAFAYPYLRLVYPQDLPSSDSVGFTGPQQNATIIGAPTFAGLVAATLAYRQSGTVGVGAVATFFRGRAVAVPQIPVLVQGVREFVQLGTTIRGLLAGITAVPWFGPGQVSVPSQFYTRQRTNLSGGTTPPTWLFQPSQSATSPPVTLTSQDGGYTSYGPTLDSFDLPVLGGDSLSISVPQSAS</sequence>
<gene>
    <name evidence="2" type="ORF">Cph01nite_10420</name>
</gene>
<protein>
    <recommendedName>
        <fullName evidence="4">Peptidase S53 domain-containing protein</fullName>
    </recommendedName>
</protein>
<evidence type="ECO:0008006" key="4">
    <source>
        <dbReference type="Google" id="ProtNLM"/>
    </source>
</evidence>
<comment type="caution">
    <text evidence="2">The sequence shown here is derived from an EMBL/GenBank/DDBJ whole genome shotgun (WGS) entry which is preliminary data.</text>
</comment>
<keyword evidence="3" id="KW-1185">Reference proteome</keyword>
<feature type="region of interest" description="Disordered" evidence="1">
    <location>
        <begin position="361"/>
        <end position="383"/>
    </location>
</feature>
<accession>A0ABQ4DIU8</accession>
<dbReference type="RefSeq" id="WP_203671811.1">
    <property type="nucleotide sequence ID" value="NZ_BONP01000004.1"/>
</dbReference>
<dbReference type="Proteomes" id="UP000614741">
    <property type="component" value="Unassembled WGS sequence"/>
</dbReference>
<proteinExistence type="predicted"/>
<name>A0ABQ4DIU8_9CELL</name>
<organism evidence="2 3">
    <name type="scientific">Cellulomonas phragmiteti</name>
    <dbReference type="NCBI Taxonomy" id="478780"/>
    <lineage>
        <taxon>Bacteria</taxon>
        <taxon>Bacillati</taxon>
        <taxon>Actinomycetota</taxon>
        <taxon>Actinomycetes</taxon>
        <taxon>Micrococcales</taxon>
        <taxon>Cellulomonadaceae</taxon>
        <taxon>Cellulomonas</taxon>
    </lineage>
</organism>
<evidence type="ECO:0000313" key="3">
    <source>
        <dbReference type="Proteomes" id="UP000614741"/>
    </source>
</evidence>
<reference evidence="2 3" key="1">
    <citation type="submission" date="2021-01" db="EMBL/GenBank/DDBJ databases">
        <title>Whole genome shotgun sequence of Cellulomonas phragmiteti NBRC 110785.</title>
        <authorList>
            <person name="Komaki H."/>
            <person name="Tamura T."/>
        </authorList>
    </citation>
    <scope>NUCLEOTIDE SEQUENCE [LARGE SCALE GENOMIC DNA]</scope>
    <source>
        <strain evidence="2 3">NBRC 110785</strain>
    </source>
</reference>